<protein>
    <submittedName>
        <fullName evidence="2">DUF1285 domain-containing protein</fullName>
    </submittedName>
</protein>
<reference evidence="2 3" key="2">
    <citation type="submission" date="2019-05" db="EMBL/GenBank/DDBJ databases">
        <authorList>
            <person name="Suflita J.M."/>
            <person name="Marks C.R."/>
        </authorList>
    </citation>
    <scope>NUCLEOTIDE SEQUENCE [LARGE SCALE GENOMIC DNA]</scope>
    <source>
        <strain evidence="2 3">ALDC</strain>
    </source>
</reference>
<gene>
    <name evidence="2" type="ORF">FDQ92_07135</name>
</gene>
<reference evidence="2 3" key="1">
    <citation type="submission" date="2019-05" db="EMBL/GenBank/DDBJ databases">
        <title>The Complete Genome Sequence of the n-alkane-degrading Desulfoglaeba alkanexedens ALDC reveals multiple alkylsuccinate synthase gene clusters.</title>
        <authorList>
            <person name="Callaghan A.V."/>
            <person name="Davidova I.A."/>
            <person name="Duncan K.E."/>
            <person name="Morris B."/>
            <person name="McInerney M.J."/>
        </authorList>
    </citation>
    <scope>NUCLEOTIDE SEQUENCE [LARGE SCALE GENOMIC DNA]</scope>
    <source>
        <strain evidence="2 3">ALDC</strain>
    </source>
</reference>
<sequence length="180" mass="21380">MDRLERRPMTEHRKSGESEAGSEIIPSHIRVDAEGVWTYEGREIFRKDILDLFYERLRLNADGVYGLKWEGRFHALEVQDTPFVITRVDRRIDPETQREVIELTLRHLDRKEILDPRTLWVGRENVLYCRIRDGAFPARFSRPAYYQIAQWIQEDPENGRFFIECDGKRFPIRACDPALS</sequence>
<dbReference type="OrthoDB" id="5514161at2"/>
<dbReference type="EMBL" id="CP040098">
    <property type="protein sequence ID" value="QCQ21968.1"/>
    <property type="molecule type" value="Genomic_DNA"/>
</dbReference>
<dbReference type="AlphaFoldDB" id="A0A4P8L255"/>
<feature type="compositionally biased region" description="Basic and acidic residues" evidence="1">
    <location>
        <begin position="1"/>
        <end position="17"/>
    </location>
</feature>
<dbReference type="Proteomes" id="UP000298602">
    <property type="component" value="Chromosome"/>
</dbReference>
<name>A0A4P8L255_9BACT</name>
<evidence type="ECO:0000313" key="3">
    <source>
        <dbReference type="Proteomes" id="UP000298602"/>
    </source>
</evidence>
<proteinExistence type="predicted"/>
<evidence type="ECO:0000313" key="2">
    <source>
        <dbReference type="EMBL" id="QCQ21968.1"/>
    </source>
</evidence>
<feature type="region of interest" description="Disordered" evidence="1">
    <location>
        <begin position="1"/>
        <end position="21"/>
    </location>
</feature>
<organism evidence="2 3">
    <name type="scientific">Desulfoglaeba alkanexedens ALDC</name>
    <dbReference type="NCBI Taxonomy" id="980445"/>
    <lineage>
        <taxon>Bacteria</taxon>
        <taxon>Pseudomonadati</taxon>
        <taxon>Thermodesulfobacteriota</taxon>
        <taxon>Syntrophobacteria</taxon>
        <taxon>Syntrophobacterales</taxon>
        <taxon>Syntrophobacteraceae</taxon>
        <taxon>Desulfoglaeba</taxon>
    </lineage>
</organism>
<accession>A0A4P8L255</accession>
<dbReference type="Gene3D" id="3.10.540.10">
    <property type="entry name" value="duf1285 like domain"/>
    <property type="match status" value="1"/>
</dbReference>
<keyword evidence="3" id="KW-1185">Reference proteome</keyword>
<evidence type="ECO:0000256" key="1">
    <source>
        <dbReference type="SAM" id="MobiDB-lite"/>
    </source>
</evidence>
<dbReference type="KEGG" id="dax:FDQ92_07135"/>